<evidence type="ECO:0000259" key="5">
    <source>
        <dbReference type="PROSITE" id="PS51737"/>
    </source>
</evidence>
<proteinExistence type="predicted"/>
<name>A0AAW9HV30_CLOPF</name>
<evidence type="ECO:0000313" key="6">
    <source>
        <dbReference type="EMBL" id="MDZ4908193.1"/>
    </source>
</evidence>
<dbReference type="InterPro" id="IPR006119">
    <property type="entry name" value="Resolv_N"/>
</dbReference>
<dbReference type="InterPro" id="IPR038109">
    <property type="entry name" value="DNA_bind_recomb_sf"/>
</dbReference>
<keyword evidence="2" id="KW-0233">DNA recombination</keyword>
<keyword evidence="3" id="KW-0175">Coiled coil</keyword>
<dbReference type="PANTHER" id="PTHR30461:SF2">
    <property type="entry name" value="SERINE RECOMBINASE PINE-RELATED"/>
    <property type="match status" value="1"/>
</dbReference>
<organism evidence="6 7">
    <name type="scientific">Clostridium perfringens</name>
    <dbReference type="NCBI Taxonomy" id="1502"/>
    <lineage>
        <taxon>Bacteria</taxon>
        <taxon>Bacillati</taxon>
        <taxon>Bacillota</taxon>
        <taxon>Clostridia</taxon>
        <taxon>Eubacteriales</taxon>
        <taxon>Clostridiaceae</taxon>
        <taxon>Clostridium</taxon>
    </lineage>
</organism>
<dbReference type="InterPro" id="IPR036162">
    <property type="entry name" value="Resolvase-like_N_sf"/>
</dbReference>
<dbReference type="InterPro" id="IPR011109">
    <property type="entry name" value="DNA_bind_recombinase_dom"/>
</dbReference>
<dbReference type="PROSITE" id="PS51736">
    <property type="entry name" value="RECOMBINASES_3"/>
    <property type="match status" value="1"/>
</dbReference>
<dbReference type="Pfam" id="PF13408">
    <property type="entry name" value="Zn_ribbon_recom"/>
    <property type="match status" value="1"/>
</dbReference>
<accession>A0AAW9HV30</accession>
<evidence type="ECO:0000313" key="7">
    <source>
        <dbReference type="Proteomes" id="UP001288778"/>
    </source>
</evidence>
<dbReference type="Proteomes" id="UP001288778">
    <property type="component" value="Unassembled WGS sequence"/>
</dbReference>
<protein>
    <recommendedName>
        <fullName evidence="8">Recombinase family protein</fullName>
    </recommendedName>
</protein>
<dbReference type="Gene3D" id="3.40.50.1390">
    <property type="entry name" value="Resolvase, N-terminal catalytic domain"/>
    <property type="match status" value="1"/>
</dbReference>
<feature type="coiled-coil region" evidence="3">
    <location>
        <begin position="402"/>
        <end position="456"/>
    </location>
</feature>
<dbReference type="GO" id="GO:0000150">
    <property type="term" value="F:DNA strand exchange activity"/>
    <property type="evidence" value="ECO:0007669"/>
    <property type="project" value="InterPro"/>
</dbReference>
<evidence type="ECO:0000259" key="4">
    <source>
        <dbReference type="PROSITE" id="PS51736"/>
    </source>
</evidence>
<dbReference type="InterPro" id="IPR025827">
    <property type="entry name" value="Zn_ribbon_recom_dom"/>
</dbReference>
<dbReference type="EMBL" id="WNUI01000005">
    <property type="protein sequence ID" value="MDZ4908193.1"/>
    <property type="molecule type" value="Genomic_DNA"/>
</dbReference>
<dbReference type="SUPFAM" id="SSF53041">
    <property type="entry name" value="Resolvase-like"/>
    <property type="match status" value="1"/>
</dbReference>
<dbReference type="CDD" id="cd00338">
    <property type="entry name" value="Ser_Recombinase"/>
    <property type="match status" value="1"/>
</dbReference>
<feature type="domain" description="Resolvase/invertase-type recombinase catalytic" evidence="4">
    <location>
        <begin position="9"/>
        <end position="165"/>
    </location>
</feature>
<feature type="domain" description="Recombinase" evidence="5">
    <location>
        <begin position="173"/>
        <end position="278"/>
    </location>
</feature>
<evidence type="ECO:0000256" key="3">
    <source>
        <dbReference type="SAM" id="Coils"/>
    </source>
</evidence>
<evidence type="ECO:0000256" key="2">
    <source>
        <dbReference type="ARBA" id="ARBA00023172"/>
    </source>
</evidence>
<dbReference type="Gene3D" id="3.90.1750.20">
    <property type="entry name" value="Putative Large Serine Recombinase, Chain B, Domain 2"/>
    <property type="match status" value="1"/>
</dbReference>
<dbReference type="PANTHER" id="PTHR30461">
    <property type="entry name" value="DNA-INVERTASE FROM LAMBDOID PROPHAGE"/>
    <property type="match status" value="1"/>
</dbReference>
<dbReference type="PROSITE" id="PS51737">
    <property type="entry name" value="RECOMBINASE_DNA_BIND"/>
    <property type="match status" value="1"/>
</dbReference>
<keyword evidence="1" id="KW-0238">DNA-binding</keyword>
<dbReference type="Pfam" id="PF00239">
    <property type="entry name" value="Resolvase"/>
    <property type="match status" value="1"/>
</dbReference>
<evidence type="ECO:0000256" key="1">
    <source>
        <dbReference type="ARBA" id="ARBA00023125"/>
    </source>
</evidence>
<dbReference type="InterPro" id="IPR050639">
    <property type="entry name" value="SSR_resolvase"/>
</dbReference>
<reference evidence="6" key="1">
    <citation type="submission" date="2019-11" db="EMBL/GenBank/DDBJ databases">
        <title>Characterization of Clostridium perfringens isolates from swine manure treated agricultural soils.</title>
        <authorList>
            <person name="Wushke S.T."/>
        </authorList>
    </citation>
    <scope>NUCLEOTIDE SEQUENCE</scope>
    <source>
        <strain evidence="6">X94</strain>
    </source>
</reference>
<comment type="caution">
    <text evidence="6">The sequence shown here is derived from an EMBL/GenBank/DDBJ whole genome shotgun (WGS) entry which is preliminary data.</text>
</comment>
<gene>
    <name evidence="6" type="ORF">GNF68_03785</name>
</gene>
<dbReference type="Pfam" id="PF07508">
    <property type="entry name" value="Recombinase"/>
    <property type="match status" value="1"/>
</dbReference>
<dbReference type="AlphaFoldDB" id="A0AAW9HV30"/>
<sequence length="520" mass="60534">MLEEGQKLKCALYVRTSTTEQKDSLELQARYKNNNFDIDKIYSEEVSGRDILKRPEQIKLLNDCGIEVTSVQKQAVFITNDKKPLYDCIIVSNTSRWGRNVVQVKQIVEALHKKGVKLWFDDLGKFSDSKDLSLTLDMLFVLDENYSQTISQKVKSAMDKRKKEGYILANSRLIGYDRTEEGTLVKNKDSNMVKSIFEDYAYKNLAIRKIAEKYQLSTSTITTLLKNIKYAGFMAYGIKEHGWNFSKLEIVKSDKIEPIISKELFWKVQEVRRSRSRIAEGSRSTRNKIGVNNNTYSLSSKIVCTNCGKNFHRKDRGYWICGTHSKYPKKCPMPTVRENKILRYLKSPYGLKAIRNGLETTLEGELKKLQLESIEPIKNELAELKGKSSKLLDLYMDSLIDKSTFEKRNKLLKDNIEKLENELKIYSNKENYRVKLLELQKEAKSLLDEYEKILESSEPEKIFDRVSKIEVGKIMDIKKGKEVSYIKSVRFKDFKILEDHKLFDELIREEDTIRVEKQTI</sequence>
<dbReference type="SMART" id="SM00857">
    <property type="entry name" value="Resolvase"/>
    <property type="match status" value="1"/>
</dbReference>
<dbReference type="RefSeq" id="WP_198621122.1">
    <property type="nucleotide sequence ID" value="NZ_JACOHR010000014.1"/>
</dbReference>
<evidence type="ECO:0008006" key="8">
    <source>
        <dbReference type="Google" id="ProtNLM"/>
    </source>
</evidence>
<dbReference type="GO" id="GO:0003677">
    <property type="term" value="F:DNA binding"/>
    <property type="evidence" value="ECO:0007669"/>
    <property type="project" value="UniProtKB-KW"/>
</dbReference>